<feature type="repeat" description="ANK" evidence="3">
    <location>
        <begin position="344"/>
        <end position="376"/>
    </location>
</feature>
<dbReference type="PROSITE" id="PS50297">
    <property type="entry name" value="ANK_REP_REGION"/>
    <property type="match status" value="6"/>
</dbReference>
<feature type="repeat" description="ANK" evidence="3">
    <location>
        <begin position="77"/>
        <end position="109"/>
    </location>
</feature>
<feature type="repeat" description="ANK" evidence="3">
    <location>
        <begin position="44"/>
        <end position="76"/>
    </location>
</feature>
<keyword evidence="1" id="KW-0677">Repeat</keyword>
<dbReference type="PROSITE" id="PS50088">
    <property type="entry name" value="ANK_REPEAT"/>
    <property type="match status" value="7"/>
</dbReference>
<dbReference type="Proteomes" id="UP001497623">
    <property type="component" value="Unassembled WGS sequence"/>
</dbReference>
<accession>A0AAV2QVT5</accession>
<evidence type="ECO:0000256" key="1">
    <source>
        <dbReference type="ARBA" id="ARBA00022737"/>
    </source>
</evidence>
<dbReference type="PANTHER" id="PTHR24126:SF14">
    <property type="entry name" value="ANK_REP_REGION DOMAIN-CONTAINING PROTEIN"/>
    <property type="match status" value="1"/>
</dbReference>
<dbReference type="AlphaFoldDB" id="A0AAV2QVT5"/>
<comment type="caution">
    <text evidence="4">The sequence shown here is derived from an EMBL/GenBank/DDBJ whole genome shotgun (WGS) entry which is preliminary data.</text>
</comment>
<evidence type="ECO:0000313" key="5">
    <source>
        <dbReference type="Proteomes" id="UP001497623"/>
    </source>
</evidence>
<dbReference type="InterPro" id="IPR002110">
    <property type="entry name" value="Ankyrin_rpt"/>
</dbReference>
<evidence type="ECO:0000256" key="3">
    <source>
        <dbReference type="PROSITE-ProRule" id="PRU00023"/>
    </source>
</evidence>
<dbReference type="InterPro" id="IPR036770">
    <property type="entry name" value="Ankyrin_rpt-contain_sf"/>
</dbReference>
<feature type="repeat" description="ANK" evidence="3">
    <location>
        <begin position="456"/>
        <end position="480"/>
    </location>
</feature>
<reference evidence="4 5" key="1">
    <citation type="submission" date="2024-05" db="EMBL/GenBank/DDBJ databases">
        <authorList>
            <person name="Wallberg A."/>
        </authorList>
    </citation>
    <scope>NUCLEOTIDE SEQUENCE [LARGE SCALE GENOMIC DNA]</scope>
</reference>
<proteinExistence type="predicted"/>
<dbReference type="SUPFAM" id="SSF48403">
    <property type="entry name" value="Ankyrin repeat"/>
    <property type="match status" value="4"/>
</dbReference>
<keyword evidence="2 3" id="KW-0040">ANK repeat</keyword>
<sequence length="1140" mass="130127">MHIFSKKYYNARWTAMHISAYYNHSSCLEKLLKMNANIDAQDQFQKTPLMMAAEQNKVECVEILVSTGANVSATDREGWTALHRAARTNSLEALKVLLQACINPEIPDKKGCATPIYIASQNNHLDILRVLIQAGADVNTARKDGWTPLIIACDRGHTEAVQALLNAGANAEILDNRVGTDIINTLGGGPAVIETLTTIEGNCGGVTSYPCKTLTIIVDNWGGVQFWDSKTLTHMVAKCVMNKRDGYNLKFLSCENRKLTICVCRCHRNANVTLTSTHYQGIRDFCDKSYMNNLLRPKKIGGERFEILGQFSFRPLHSACQFGHLNAAGVLLNKRVDLYPHTNLGLSPLHLAAANGREQLGRLLVEKGHPLKIYNKKRETPADMAQQFGQVNFHYWIKKKMEYASSDLSHNPFLVECRQQYEWEMMDLANLIKKNPQNALLNIRNGNYDANQQDIQRKTALHYAAAAGNLDTVEELVDFGCYPFPVSLDGQTPADLALKNGFKQVHSFLIHKAEKNTQLEVNERFLKYLNFLKAITHSERRAQASDLEAQNEMFEVVKNMSLMLCQGTPLIPPSKKYTELLFMALGSHSLRILELLLCAGAPWYGTVGTYDILQMVWLSQTSTTKEIMMVTRQIEMQLRHELIGINLEENYDSTLRDRSHIIILQKLGANQLPLEEQQDIKPWRASWPREVTDSLSRSYKSQAHLLVRACRYGATGAAWFMWRSGVNTSLADDQGNLPLLTALSNGHMDTVQHLVSYMGCNPFIKTIQGDEPFQLIPQPLRQAILQRFALSEFNRLENSLSSAKDEDKKLKIKRFTLLFVCLYCTFSETEGNVSWKELYSYTLELLSESLQVKEHIQYKEFDKKDDRFTWSHHLCQKIGIELDVNLICNHLEDEPVSLQEFLRCLNQLRKNIVPLSKEKFKLHQKKRDRRLTITCSKKILLEALEFLCEKKYYLFLHMLIAHIGLDPNITLNDMLQTCALHHAAAEGNTGIVAYLIQSCDINRDVVDRNGNNAAHYAYLNGHMSTGNYLIEYRPQLEQMINSSMKTPLQLKYAFNDRAKNLDNQQLEENTRNMLNEKLQVACEQSNETELTKFLINLDNFQKDIRKSTFKEIALKKLVDYNVDEGRLIYEEIVSFIKRSR</sequence>
<dbReference type="Pfam" id="PF12796">
    <property type="entry name" value="Ank_2"/>
    <property type="match status" value="5"/>
</dbReference>
<feature type="repeat" description="ANK" evidence="3">
    <location>
        <begin position="144"/>
        <end position="176"/>
    </location>
</feature>
<gene>
    <name evidence="4" type="ORF">MNOR_LOCUS17724</name>
</gene>
<feature type="repeat" description="ANK" evidence="3">
    <location>
        <begin position="11"/>
        <end position="43"/>
    </location>
</feature>
<dbReference type="PANTHER" id="PTHR24126">
    <property type="entry name" value="ANKYRIN REPEAT, PH AND SEC7 DOMAIN CONTAINING PROTEIN SECG-RELATED"/>
    <property type="match status" value="1"/>
</dbReference>
<protein>
    <submittedName>
        <fullName evidence="4">Uncharacterized protein</fullName>
    </submittedName>
</protein>
<organism evidence="4 5">
    <name type="scientific">Meganyctiphanes norvegica</name>
    <name type="common">Northern krill</name>
    <name type="synonym">Thysanopoda norvegica</name>
    <dbReference type="NCBI Taxonomy" id="48144"/>
    <lineage>
        <taxon>Eukaryota</taxon>
        <taxon>Metazoa</taxon>
        <taxon>Ecdysozoa</taxon>
        <taxon>Arthropoda</taxon>
        <taxon>Crustacea</taxon>
        <taxon>Multicrustacea</taxon>
        <taxon>Malacostraca</taxon>
        <taxon>Eumalacostraca</taxon>
        <taxon>Eucarida</taxon>
        <taxon>Euphausiacea</taxon>
        <taxon>Euphausiidae</taxon>
        <taxon>Meganyctiphanes</taxon>
    </lineage>
</organism>
<evidence type="ECO:0000256" key="2">
    <source>
        <dbReference type="ARBA" id="ARBA00023043"/>
    </source>
</evidence>
<keyword evidence="5" id="KW-1185">Reference proteome</keyword>
<feature type="repeat" description="ANK" evidence="3">
    <location>
        <begin position="111"/>
        <end position="143"/>
    </location>
</feature>
<dbReference type="EMBL" id="CAXKWB010012310">
    <property type="protein sequence ID" value="CAL4104166.1"/>
    <property type="molecule type" value="Genomic_DNA"/>
</dbReference>
<name>A0AAV2QVT5_MEGNR</name>
<dbReference type="Gene3D" id="1.25.40.20">
    <property type="entry name" value="Ankyrin repeat-containing domain"/>
    <property type="match status" value="6"/>
</dbReference>
<evidence type="ECO:0000313" key="4">
    <source>
        <dbReference type="EMBL" id="CAL4104166.1"/>
    </source>
</evidence>
<dbReference type="SMART" id="SM00248">
    <property type="entry name" value="ANK"/>
    <property type="match status" value="14"/>
</dbReference>
<dbReference type="PRINTS" id="PR01415">
    <property type="entry name" value="ANKYRIN"/>
</dbReference>